<evidence type="ECO:0000256" key="4">
    <source>
        <dbReference type="ARBA" id="ARBA00022723"/>
    </source>
</evidence>
<evidence type="ECO:0000256" key="5">
    <source>
        <dbReference type="ARBA" id="ARBA00022759"/>
    </source>
</evidence>
<dbReference type="Proteomes" id="UP000199008">
    <property type="component" value="Unassembled WGS sequence"/>
</dbReference>
<proteinExistence type="inferred from homology"/>
<dbReference type="SMART" id="SM00849">
    <property type="entry name" value="Lactamase_B"/>
    <property type="match status" value="1"/>
</dbReference>
<dbReference type="GO" id="GO:0042781">
    <property type="term" value="F:3'-tRNA processing endoribonuclease activity"/>
    <property type="evidence" value="ECO:0007669"/>
    <property type="project" value="UniProtKB-UniRule"/>
</dbReference>
<dbReference type="InterPro" id="IPR036866">
    <property type="entry name" value="RibonucZ/Hydroxyglut_hydro"/>
</dbReference>
<feature type="binding site" evidence="8">
    <location>
        <position position="271"/>
    </location>
    <ligand>
        <name>Zn(2+)</name>
        <dbReference type="ChEBI" id="CHEBI:29105"/>
        <label>2</label>
        <note>catalytic</note>
    </ligand>
</feature>
<comment type="similarity">
    <text evidence="8">Belongs to the RNase Z family.</text>
</comment>
<dbReference type="PANTHER" id="PTHR46018">
    <property type="entry name" value="ZINC PHOSPHODIESTERASE ELAC PROTEIN 1"/>
    <property type="match status" value="1"/>
</dbReference>
<dbReference type="CDD" id="cd07717">
    <property type="entry name" value="RNaseZ_ZiPD-like_MBL-fold"/>
    <property type="match status" value="1"/>
</dbReference>
<feature type="binding site" evidence="8">
    <location>
        <position position="141"/>
    </location>
    <ligand>
        <name>Zn(2+)</name>
        <dbReference type="ChEBI" id="CHEBI:29105"/>
        <label>1</label>
        <note>catalytic</note>
    </ligand>
</feature>
<dbReference type="NCBIfam" id="TIGR02651">
    <property type="entry name" value="RNase_Z"/>
    <property type="match status" value="1"/>
</dbReference>
<dbReference type="PANTHER" id="PTHR46018:SF2">
    <property type="entry name" value="ZINC PHOSPHODIESTERASE ELAC PROTEIN 1"/>
    <property type="match status" value="1"/>
</dbReference>
<dbReference type="InterPro" id="IPR001279">
    <property type="entry name" value="Metallo-B-lactamas"/>
</dbReference>
<dbReference type="Pfam" id="PF23023">
    <property type="entry name" value="Anti-Pycsar_Apyc1"/>
    <property type="match status" value="1"/>
</dbReference>
<evidence type="ECO:0000256" key="3">
    <source>
        <dbReference type="ARBA" id="ARBA00022722"/>
    </source>
</evidence>
<comment type="cofactor">
    <cofactor evidence="8">
        <name>Zn(2+)</name>
        <dbReference type="ChEBI" id="CHEBI:29105"/>
    </cofactor>
    <text evidence="8">Binds 2 Zn(2+) ions.</text>
</comment>
<dbReference type="SUPFAM" id="SSF56281">
    <property type="entry name" value="Metallo-hydrolase/oxidoreductase"/>
    <property type="match status" value="1"/>
</dbReference>
<feature type="binding site" evidence="8">
    <location>
        <position position="68"/>
    </location>
    <ligand>
        <name>Zn(2+)</name>
        <dbReference type="ChEBI" id="CHEBI:29105"/>
        <label>2</label>
        <note>catalytic</note>
    </ligand>
</feature>
<feature type="binding site" evidence="8">
    <location>
        <position position="65"/>
    </location>
    <ligand>
        <name>Zn(2+)</name>
        <dbReference type="ChEBI" id="CHEBI:29105"/>
        <label>1</label>
        <note>catalytic</note>
    </ligand>
</feature>
<feature type="active site" description="Proton acceptor" evidence="8">
    <location>
        <position position="67"/>
    </location>
</feature>
<evidence type="ECO:0000256" key="2">
    <source>
        <dbReference type="ARBA" id="ARBA00022694"/>
    </source>
</evidence>
<feature type="binding site" evidence="8">
    <location>
        <position position="63"/>
    </location>
    <ligand>
        <name>Zn(2+)</name>
        <dbReference type="ChEBI" id="CHEBI:29105"/>
        <label>1</label>
        <note>catalytic</note>
    </ligand>
</feature>
<protein>
    <recommendedName>
        <fullName evidence="8">Ribonuclease Z</fullName>
        <shortName evidence="8">RNase Z</shortName>
        <ecNumber evidence="8">3.1.26.11</ecNumber>
    </recommendedName>
    <alternativeName>
        <fullName evidence="8">tRNA 3 endonuclease</fullName>
    </alternativeName>
    <alternativeName>
        <fullName evidence="8">tRNase Z</fullName>
    </alternativeName>
</protein>
<evidence type="ECO:0000256" key="6">
    <source>
        <dbReference type="ARBA" id="ARBA00022801"/>
    </source>
</evidence>
<feature type="binding site" evidence="8">
    <location>
        <position position="211"/>
    </location>
    <ligand>
        <name>Zn(2+)</name>
        <dbReference type="ChEBI" id="CHEBI:29105"/>
        <label>1</label>
        <note>catalytic</note>
    </ligand>
</feature>
<organism evidence="10 11">
    <name type="scientific">Lacicoccus qingdaonensis</name>
    <dbReference type="NCBI Taxonomy" id="576118"/>
    <lineage>
        <taxon>Bacteria</taxon>
        <taxon>Bacillati</taxon>
        <taxon>Bacillota</taxon>
        <taxon>Bacilli</taxon>
        <taxon>Bacillales</taxon>
        <taxon>Salinicoccaceae</taxon>
        <taxon>Lacicoccus</taxon>
    </lineage>
</organism>
<feature type="domain" description="Metallo-beta-lactamase" evidence="9">
    <location>
        <begin position="18"/>
        <end position="201"/>
    </location>
</feature>
<dbReference type="Gene3D" id="3.60.15.10">
    <property type="entry name" value="Ribonuclease Z/Hydroxyacylglutathione hydrolase-like"/>
    <property type="match status" value="1"/>
</dbReference>
<comment type="subunit">
    <text evidence="1 8">Homodimer.</text>
</comment>
<evidence type="ECO:0000313" key="11">
    <source>
        <dbReference type="Proteomes" id="UP000199008"/>
    </source>
</evidence>
<keyword evidence="2 8" id="KW-0819">tRNA processing</keyword>
<dbReference type="RefSeq" id="WP_092984950.1">
    <property type="nucleotide sequence ID" value="NZ_FNFY01000004.1"/>
</dbReference>
<reference evidence="11" key="1">
    <citation type="submission" date="2016-10" db="EMBL/GenBank/DDBJ databases">
        <authorList>
            <person name="Varghese N."/>
            <person name="Submissions S."/>
        </authorList>
    </citation>
    <scope>NUCLEOTIDE SEQUENCE [LARGE SCALE GENOMIC DNA]</scope>
    <source>
        <strain evidence="11">CGMCC 1.8895</strain>
    </source>
</reference>
<keyword evidence="4 8" id="KW-0479">Metal-binding</keyword>
<dbReference type="HAMAP" id="MF_01818">
    <property type="entry name" value="RNase_Z_BN"/>
    <property type="match status" value="1"/>
</dbReference>
<dbReference type="EMBL" id="FNFY01000004">
    <property type="protein sequence ID" value="SDK53449.1"/>
    <property type="molecule type" value="Genomic_DNA"/>
</dbReference>
<evidence type="ECO:0000256" key="8">
    <source>
        <dbReference type="HAMAP-Rule" id="MF_01818"/>
    </source>
</evidence>
<gene>
    <name evidence="8" type="primary">rnz</name>
    <name evidence="10" type="ORF">SAMN05216216_104136</name>
</gene>
<keyword evidence="3 8" id="KW-0540">Nuclease</keyword>
<feature type="binding site" evidence="8">
    <location>
        <position position="211"/>
    </location>
    <ligand>
        <name>Zn(2+)</name>
        <dbReference type="ChEBI" id="CHEBI:29105"/>
        <label>2</label>
        <note>catalytic</note>
    </ligand>
</feature>
<evidence type="ECO:0000256" key="7">
    <source>
        <dbReference type="ARBA" id="ARBA00022833"/>
    </source>
</evidence>
<keyword evidence="5 8" id="KW-0255">Endonuclease</keyword>
<evidence type="ECO:0000256" key="1">
    <source>
        <dbReference type="ARBA" id="ARBA00011738"/>
    </source>
</evidence>
<dbReference type="OrthoDB" id="9800940at2"/>
<evidence type="ECO:0000259" key="9">
    <source>
        <dbReference type="SMART" id="SM00849"/>
    </source>
</evidence>
<keyword evidence="11" id="KW-1185">Reference proteome</keyword>
<accession>A0A1G9CPB4</accession>
<name>A0A1G9CPB4_9BACL</name>
<sequence length="311" mass="35348">MQLTVLGSGAGLPSKKRNTQSYILDAIDESNQYILIDAGEALQHQILHTNIKPSKIKNIFITHMHGDHIYGLPGFLSSRAHQGGENLPLTIYGPKGLKEWLKVTFEISCSRLNYPLNIIEVEHNTQIEIDKFKVDVHLLDHTIDSYLYVFREENKKGALNTEKLKEIGIKPGPIYADIKNSSVFEYEGISYNTEDFIGPEIKGRKISIHGDTRIVSDSEYLSLIDSSDLIVHEATYLDNENEKAHQYFHSEISGVLNNFNDISYGHLLLSHLSNRYEEEFLLRLDGELPPNVYLAHDFFQLPILHNSQGSK</sequence>
<feature type="binding site" evidence="8">
    <location>
        <position position="67"/>
    </location>
    <ligand>
        <name>Zn(2+)</name>
        <dbReference type="ChEBI" id="CHEBI:29105"/>
        <label>2</label>
        <note>catalytic</note>
    </ligand>
</feature>
<dbReference type="InterPro" id="IPR013471">
    <property type="entry name" value="RNase_Z/BN"/>
</dbReference>
<comment type="function">
    <text evidence="8">Zinc phosphodiesterase, which displays some tRNA 3'-processing endonuclease activity. Probably involved in tRNA maturation, by removing a 3'-trailer from precursor tRNA.</text>
</comment>
<comment type="catalytic activity">
    <reaction evidence="8">
        <text>Endonucleolytic cleavage of RNA, removing extra 3' nucleotides from tRNA precursor, generating 3' termini of tRNAs. A 3'-hydroxy group is left at the tRNA terminus and a 5'-phosphoryl group is left at the trailer molecule.</text>
        <dbReference type="EC" id="3.1.26.11"/>
    </reaction>
</comment>
<keyword evidence="6 8" id="KW-0378">Hydrolase</keyword>
<dbReference type="GO" id="GO:0008270">
    <property type="term" value="F:zinc ion binding"/>
    <property type="evidence" value="ECO:0007669"/>
    <property type="project" value="UniProtKB-UniRule"/>
</dbReference>
<dbReference type="EC" id="3.1.26.11" evidence="8"/>
<evidence type="ECO:0000313" key="10">
    <source>
        <dbReference type="EMBL" id="SDK53449.1"/>
    </source>
</evidence>
<dbReference type="AlphaFoldDB" id="A0A1G9CPB4"/>
<keyword evidence="7 8" id="KW-0862">Zinc</keyword>